<dbReference type="InterPro" id="IPR011066">
    <property type="entry name" value="MscS_channel_C_sf"/>
</dbReference>
<dbReference type="EMBL" id="PFAP01000005">
    <property type="protein sequence ID" value="PIR94461.1"/>
    <property type="molecule type" value="Genomic_DNA"/>
</dbReference>
<feature type="transmembrane region" description="Helical" evidence="7">
    <location>
        <begin position="84"/>
        <end position="105"/>
    </location>
</feature>
<evidence type="ECO:0000259" key="9">
    <source>
        <dbReference type="Pfam" id="PF21082"/>
    </source>
</evidence>
<dbReference type="InterPro" id="IPR045275">
    <property type="entry name" value="MscS_archaea/bacteria_type"/>
</dbReference>
<dbReference type="PANTHER" id="PTHR30221:SF1">
    <property type="entry name" value="SMALL-CONDUCTANCE MECHANOSENSITIVE CHANNEL"/>
    <property type="match status" value="1"/>
</dbReference>
<evidence type="ECO:0000256" key="4">
    <source>
        <dbReference type="ARBA" id="ARBA00022692"/>
    </source>
</evidence>
<dbReference type="Pfam" id="PF00924">
    <property type="entry name" value="MS_channel_2nd"/>
    <property type="match status" value="1"/>
</dbReference>
<feature type="transmembrane region" description="Helical" evidence="7">
    <location>
        <begin position="125"/>
        <end position="144"/>
    </location>
</feature>
<evidence type="ECO:0000259" key="8">
    <source>
        <dbReference type="Pfam" id="PF00924"/>
    </source>
</evidence>
<dbReference type="InterPro" id="IPR049278">
    <property type="entry name" value="MS_channel_C"/>
</dbReference>
<evidence type="ECO:0000313" key="11">
    <source>
        <dbReference type="EMBL" id="PIR94461.1"/>
    </source>
</evidence>
<dbReference type="GO" id="GO:0005886">
    <property type="term" value="C:plasma membrane"/>
    <property type="evidence" value="ECO:0007669"/>
    <property type="project" value="UniProtKB-SubCell"/>
</dbReference>
<dbReference type="Pfam" id="PF21082">
    <property type="entry name" value="MS_channel_3rd"/>
    <property type="match status" value="1"/>
</dbReference>
<dbReference type="AlphaFoldDB" id="A0A2H0V5W9"/>
<dbReference type="Proteomes" id="UP000229901">
    <property type="component" value="Unassembled WGS sequence"/>
</dbReference>
<protein>
    <recommendedName>
        <fullName evidence="13">Mechanosensitive ion channel protein MscS</fullName>
    </recommendedName>
</protein>
<organism evidence="11 12">
    <name type="scientific">Candidatus Falkowbacteria bacterium CG10_big_fil_rev_8_21_14_0_10_39_11</name>
    <dbReference type="NCBI Taxonomy" id="1974565"/>
    <lineage>
        <taxon>Bacteria</taxon>
        <taxon>Candidatus Falkowiibacteriota</taxon>
    </lineage>
</organism>
<keyword evidence="4 7" id="KW-0812">Transmembrane</keyword>
<keyword evidence="5 7" id="KW-1133">Transmembrane helix</keyword>
<evidence type="ECO:0000256" key="6">
    <source>
        <dbReference type="ARBA" id="ARBA00023136"/>
    </source>
</evidence>
<gene>
    <name evidence="11" type="ORF">COT97_01235</name>
</gene>
<proteinExistence type="inferred from homology"/>
<feature type="domain" description="Mechanosensitive ion channel MscS C-terminal" evidence="9">
    <location>
        <begin position="247"/>
        <end position="332"/>
    </location>
</feature>
<dbReference type="SUPFAM" id="SSF82689">
    <property type="entry name" value="Mechanosensitive channel protein MscS (YggB), C-terminal domain"/>
    <property type="match status" value="1"/>
</dbReference>
<evidence type="ECO:0008006" key="13">
    <source>
        <dbReference type="Google" id="ProtNLM"/>
    </source>
</evidence>
<feature type="domain" description="Mechanosensitive ion channel MscS" evidence="8">
    <location>
        <begin position="170"/>
        <end position="237"/>
    </location>
</feature>
<evidence type="ECO:0000259" key="10">
    <source>
        <dbReference type="Pfam" id="PF21088"/>
    </source>
</evidence>
<accession>A0A2H0V5W9</accession>
<keyword evidence="6 7" id="KW-0472">Membrane</keyword>
<dbReference type="InterPro" id="IPR011014">
    <property type="entry name" value="MscS_channel_TM-2"/>
</dbReference>
<evidence type="ECO:0000256" key="3">
    <source>
        <dbReference type="ARBA" id="ARBA00022475"/>
    </source>
</evidence>
<dbReference type="GO" id="GO:0008381">
    <property type="term" value="F:mechanosensitive monoatomic ion channel activity"/>
    <property type="evidence" value="ECO:0007669"/>
    <property type="project" value="InterPro"/>
</dbReference>
<dbReference type="InterPro" id="IPR049142">
    <property type="entry name" value="MS_channel_1st"/>
</dbReference>
<dbReference type="Pfam" id="PF21088">
    <property type="entry name" value="MS_channel_1st"/>
    <property type="match status" value="1"/>
</dbReference>
<dbReference type="SUPFAM" id="SSF82861">
    <property type="entry name" value="Mechanosensitive channel protein MscS (YggB), transmembrane region"/>
    <property type="match status" value="1"/>
</dbReference>
<dbReference type="InterPro" id="IPR006685">
    <property type="entry name" value="MscS_channel_2nd"/>
</dbReference>
<evidence type="ECO:0000256" key="1">
    <source>
        <dbReference type="ARBA" id="ARBA00004651"/>
    </source>
</evidence>
<dbReference type="Gene3D" id="3.30.70.100">
    <property type="match status" value="1"/>
</dbReference>
<comment type="subcellular location">
    <subcellularLocation>
        <location evidence="1">Cell membrane</location>
        <topology evidence="1">Multi-pass membrane protein</topology>
    </subcellularLocation>
</comment>
<sequence length="343" mass="38409">MTWTTLIHNDWFQLIAILIVALIAAKIVKTILVSGLRSATKKTESDFDDVIIDIISRPLYLTTFILGTHISLLSLNIVNGYHALANKLFFVAYVLLITYVLARIFSKLFNSWFKKKRRLETAPKLVSRLINIAVYLVALIIIMEYFNIEISPLIATLGIGGLAVGLALQDTLSNFFSGIQIISDEPVKVGDFVEIGTDIKGTVSDIGWRSTRIKTMGNNVVTIPNSTVANSIITNNSIGDPQQSLLVQVGISYGEDLSKVEMVTNEVAKKIQEYAPGAKKGYEPFIRFHTFGDSNINFTVIMRVEDYVSQYLVKHEFIKALKARYDKEGIEISWPVRKIVNEK</sequence>
<dbReference type="InterPro" id="IPR023408">
    <property type="entry name" value="MscS_beta-dom_sf"/>
</dbReference>
<reference evidence="12" key="1">
    <citation type="submission" date="2017-09" db="EMBL/GenBank/DDBJ databases">
        <title>Depth-based differentiation of microbial function through sediment-hosted aquifers and enrichment of novel symbionts in the deep terrestrial subsurface.</title>
        <authorList>
            <person name="Probst A.J."/>
            <person name="Ladd B."/>
            <person name="Jarett J.K."/>
            <person name="Geller-Mcgrath D.E."/>
            <person name="Sieber C.M.K."/>
            <person name="Emerson J.B."/>
            <person name="Anantharaman K."/>
            <person name="Thomas B.C."/>
            <person name="Malmstrom R."/>
            <person name="Stieglmeier M."/>
            <person name="Klingl A."/>
            <person name="Woyke T."/>
            <person name="Ryan C.M."/>
            <person name="Banfield J.F."/>
        </authorList>
    </citation>
    <scope>NUCLEOTIDE SEQUENCE [LARGE SCALE GENOMIC DNA]</scope>
</reference>
<feature type="transmembrane region" description="Helical" evidence="7">
    <location>
        <begin position="12"/>
        <end position="32"/>
    </location>
</feature>
<evidence type="ECO:0000256" key="2">
    <source>
        <dbReference type="ARBA" id="ARBA00008017"/>
    </source>
</evidence>
<dbReference type="PANTHER" id="PTHR30221">
    <property type="entry name" value="SMALL-CONDUCTANCE MECHANOSENSITIVE CHANNEL"/>
    <property type="match status" value="1"/>
</dbReference>
<feature type="domain" description="Mechanosensitive ion channel transmembrane helices 2/3" evidence="10">
    <location>
        <begin position="129"/>
        <end position="169"/>
    </location>
</feature>
<dbReference type="SUPFAM" id="SSF50182">
    <property type="entry name" value="Sm-like ribonucleoproteins"/>
    <property type="match status" value="1"/>
</dbReference>
<keyword evidence="3" id="KW-1003">Cell membrane</keyword>
<evidence type="ECO:0000313" key="12">
    <source>
        <dbReference type="Proteomes" id="UP000229901"/>
    </source>
</evidence>
<dbReference type="Gene3D" id="1.10.287.1260">
    <property type="match status" value="1"/>
</dbReference>
<evidence type="ECO:0000256" key="5">
    <source>
        <dbReference type="ARBA" id="ARBA00022989"/>
    </source>
</evidence>
<evidence type="ECO:0000256" key="7">
    <source>
        <dbReference type="SAM" id="Phobius"/>
    </source>
</evidence>
<dbReference type="InterPro" id="IPR010920">
    <property type="entry name" value="LSM_dom_sf"/>
</dbReference>
<feature type="transmembrane region" description="Helical" evidence="7">
    <location>
        <begin position="59"/>
        <end position="78"/>
    </location>
</feature>
<comment type="caution">
    <text evidence="11">The sequence shown here is derived from an EMBL/GenBank/DDBJ whole genome shotgun (WGS) entry which is preliminary data.</text>
</comment>
<dbReference type="Gene3D" id="2.30.30.60">
    <property type="match status" value="1"/>
</dbReference>
<comment type="similarity">
    <text evidence="2">Belongs to the MscS (TC 1.A.23) family.</text>
</comment>
<name>A0A2H0V5W9_9BACT</name>